<feature type="domain" description="DUF7347" evidence="1">
    <location>
        <begin position="8"/>
        <end position="90"/>
    </location>
</feature>
<accession>A0A4D6HCQ8</accession>
<organism evidence="3 4">
    <name type="scientific">Halapricum salinum</name>
    <dbReference type="NCBI Taxonomy" id="1457250"/>
    <lineage>
        <taxon>Archaea</taxon>
        <taxon>Methanobacteriati</taxon>
        <taxon>Methanobacteriota</taxon>
        <taxon>Stenosarchaea group</taxon>
        <taxon>Halobacteria</taxon>
        <taxon>Halobacteriales</taxon>
        <taxon>Haloarculaceae</taxon>
        <taxon>Halapricum</taxon>
    </lineage>
</organism>
<gene>
    <name evidence="3" type="ORF">DV733_11295</name>
</gene>
<dbReference type="RefSeq" id="WP_049994603.1">
    <property type="nucleotide sequence ID" value="NZ_CP031310.1"/>
</dbReference>
<evidence type="ECO:0000313" key="3">
    <source>
        <dbReference type="EMBL" id="QCC51783.1"/>
    </source>
</evidence>
<reference evidence="3 4" key="1">
    <citation type="journal article" date="2019" name="Nat. Commun.">
        <title>A new type of DNA phosphorothioation-based antiviral system in archaea.</title>
        <authorList>
            <person name="Xiong L."/>
            <person name="Liu S."/>
            <person name="Chen S."/>
            <person name="Xiao Y."/>
            <person name="Zhu B."/>
            <person name="Gao Y."/>
            <person name="Zhang Y."/>
            <person name="Chen B."/>
            <person name="Luo J."/>
            <person name="Deng Z."/>
            <person name="Chen X."/>
            <person name="Wang L."/>
            <person name="Chen S."/>
        </authorList>
    </citation>
    <scope>NUCLEOTIDE SEQUENCE [LARGE SCALE GENOMIC DNA]</scope>
    <source>
        <strain evidence="3 4">CBA1105</strain>
    </source>
</reference>
<evidence type="ECO:0000259" key="2">
    <source>
        <dbReference type="Pfam" id="PF24042"/>
    </source>
</evidence>
<dbReference type="AlphaFoldDB" id="A0A4D6HCQ8"/>
<evidence type="ECO:0000313" key="4">
    <source>
        <dbReference type="Proteomes" id="UP000296706"/>
    </source>
</evidence>
<dbReference type="Pfam" id="PF24038">
    <property type="entry name" value="DUF7347"/>
    <property type="match status" value="1"/>
</dbReference>
<dbReference type="InterPro" id="IPR055771">
    <property type="entry name" value="DUF7347"/>
</dbReference>
<dbReference type="Gene3D" id="1.10.10.10">
    <property type="entry name" value="Winged helix-like DNA-binding domain superfamily/Winged helix DNA-binding domain"/>
    <property type="match status" value="1"/>
</dbReference>
<sequence>MGTDRTADDVFRLLADEIRLDILKTVAIAQHEELESGIAALSFSDIYERVDVDNTSKLSYHLSELTGTFLRKHEDGYAFTHAGEQLVRFVLAENFRAPPDIGTIETDGSCLYCGEQALEASLHEQYFFIRCSACEQPAFSYRVRPAQARSRSGAALLESVIWEQAGDFFKMRQGVCPDCGGRMETEIIDTADASVPDAVSASFGTISVCRTCLRFLSIPLPYAAAYHPEAMTFLWEHGIDVMGTGIWELHQHLQDGRWTSERIENEPAEFCVAFETESASLRLFLDDDATVVQTERVRRRNQGDRRS</sequence>
<protein>
    <submittedName>
        <fullName evidence="3">ArsR family transcriptional regulator</fullName>
    </submittedName>
</protein>
<dbReference type="Proteomes" id="UP000296706">
    <property type="component" value="Chromosome"/>
</dbReference>
<keyword evidence="4" id="KW-1185">Reference proteome</keyword>
<feature type="domain" description="DUF7351" evidence="2">
    <location>
        <begin position="107"/>
        <end position="291"/>
    </location>
</feature>
<dbReference type="EMBL" id="CP031310">
    <property type="protein sequence ID" value="QCC51783.1"/>
    <property type="molecule type" value="Genomic_DNA"/>
</dbReference>
<dbReference type="InterPro" id="IPR036388">
    <property type="entry name" value="WH-like_DNA-bd_sf"/>
</dbReference>
<dbReference type="OrthoDB" id="8482at2157"/>
<dbReference type="STRING" id="1457250.GCA_000755225_00631"/>
<dbReference type="InterPro" id="IPR011991">
    <property type="entry name" value="ArsR-like_HTH"/>
</dbReference>
<evidence type="ECO:0000259" key="1">
    <source>
        <dbReference type="Pfam" id="PF24038"/>
    </source>
</evidence>
<name>A0A4D6HCQ8_9EURY</name>
<dbReference type="KEGG" id="hsn:DV733_11295"/>
<dbReference type="Pfam" id="PF24042">
    <property type="entry name" value="DUF7351"/>
    <property type="match status" value="1"/>
</dbReference>
<dbReference type="InterPro" id="IPR055775">
    <property type="entry name" value="DUF7351"/>
</dbReference>
<proteinExistence type="predicted"/>
<dbReference type="CDD" id="cd00090">
    <property type="entry name" value="HTH_ARSR"/>
    <property type="match status" value="1"/>
</dbReference>
<dbReference type="GeneID" id="39848457"/>